<accession>A0A4D7B318</accession>
<gene>
    <name evidence="4" type="ORF">E8M01_16645</name>
</gene>
<dbReference type="PANTHER" id="PTHR43877">
    <property type="entry name" value="AMINOALKYLPHOSPHONATE N-ACETYLTRANSFERASE-RELATED-RELATED"/>
    <property type="match status" value="1"/>
</dbReference>
<dbReference type="Proteomes" id="UP000298781">
    <property type="component" value="Chromosome"/>
</dbReference>
<dbReference type="GO" id="GO:0016747">
    <property type="term" value="F:acyltransferase activity, transferring groups other than amino-acyl groups"/>
    <property type="evidence" value="ECO:0007669"/>
    <property type="project" value="InterPro"/>
</dbReference>
<keyword evidence="1 4" id="KW-0808">Transferase</keyword>
<dbReference type="OrthoDB" id="7356080at2"/>
<dbReference type="RefSeq" id="WP_136961141.1">
    <property type="nucleotide sequence ID" value="NZ_CP039690.1"/>
</dbReference>
<dbReference type="Gene3D" id="3.40.630.30">
    <property type="match status" value="1"/>
</dbReference>
<dbReference type="InterPro" id="IPR000182">
    <property type="entry name" value="GNAT_dom"/>
</dbReference>
<feature type="domain" description="N-acetyltransferase" evidence="3">
    <location>
        <begin position="1"/>
        <end position="138"/>
    </location>
</feature>
<evidence type="ECO:0000256" key="1">
    <source>
        <dbReference type="ARBA" id="ARBA00022679"/>
    </source>
</evidence>
<reference evidence="4 5" key="1">
    <citation type="submission" date="2019-04" db="EMBL/GenBank/DDBJ databases">
        <title>Phreatobacter aquaticus sp. nov.</title>
        <authorList>
            <person name="Choi A."/>
        </authorList>
    </citation>
    <scope>NUCLEOTIDE SEQUENCE [LARGE SCALE GENOMIC DNA]</scope>
    <source>
        <strain evidence="4 5">KCTC 52518</strain>
    </source>
</reference>
<dbReference type="PANTHER" id="PTHR43877:SF2">
    <property type="entry name" value="AMINOALKYLPHOSPHONATE N-ACETYLTRANSFERASE-RELATED"/>
    <property type="match status" value="1"/>
</dbReference>
<dbReference type="Pfam" id="PF00583">
    <property type="entry name" value="Acetyltransf_1"/>
    <property type="match status" value="1"/>
</dbReference>
<protein>
    <submittedName>
        <fullName evidence="4">GNAT family N-acetyltransferase</fullName>
    </submittedName>
</protein>
<dbReference type="PROSITE" id="PS51186">
    <property type="entry name" value="GNAT"/>
    <property type="match status" value="1"/>
</dbReference>
<keyword evidence="5" id="KW-1185">Reference proteome</keyword>
<dbReference type="EMBL" id="CP039690">
    <property type="protein sequence ID" value="QCI65695.1"/>
    <property type="molecule type" value="Genomic_DNA"/>
</dbReference>
<organism evidence="4 5">
    <name type="scientific">Phreatobacter stygius</name>
    <dbReference type="NCBI Taxonomy" id="1940610"/>
    <lineage>
        <taxon>Bacteria</taxon>
        <taxon>Pseudomonadati</taxon>
        <taxon>Pseudomonadota</taxon>
        <taxon>Alphaproteobacteria</taxon>
        <taxon>Hyphomicrobiales</taxon>
        <taxon>Phreatobacteraceae</taxon>
        <taxon>Phreatobacter</taxon>
    </lineage>
</organism>
<evidence type="ECO:0000259" key="3">
    <source>
        <dbReference type="PROSITE" id="PS51186"/>
    </source>
</evidence>
<sequence>MIRVATRADLERIGEIRMAVRENRLTQPAKIVDQVEWLIDRDGFWVWDQDGTIQGFSSADPRDGSIFALFIDPDFEGRGAGQALLAAACAALKGAGHCKAWLTTGHGTRAERFYRLNGWAATGLADNGQIVFEKGFAG</sequence>
<evidence type="ECO:0000313" key="5">
    <source>
        <dbReference type="Proteomes" id="UP000298781"/>
    </source>
</evidence>
<evidence type="ECO:0000313" key="4">
    <source>
        <dbReference type="EMBL" id="QCI65695.1"/>
    </source>
</evidence>
<dbReference type="SUPFAM" id="SSF55729">
    <property type="entry name" value="Acyl-CoA N-acyltransferases (Nat)"/>
    <property type="match status" value="1"/>
</dbReference>
<proteinExistence type="predicted"/>
<evidence type="ECO:0000256" key="2">
    <source>
        <dbReference type="ARBA" id="ARBA00023315"/>
    </source>
</evidence>
<dbReference type="KEGG" id="pstg:E8M01_16645"/>
<dbReference type="InterPro" id="IPR016181">
    <property type="entry name" value="Acyl_CoA_acyltransferase"/>
</dbReference>
<keyword evidence="2" id="KW-0012">Acyltransferase</keyword>
<dbReference type="AlphaFoldDB" id="A0A4D7B318"/>
<name>A0A4D7B318_9HYPH</name>
<dbReference type="InterPro" id="IPR050832">
    <property type="entry name" value="Bact_Acetyltransf"/>
</dbReference>